<dbReference type="AlphaFoldDB" id="A0A4U0UQU5"/>
<evidence type="ECO:0000313" key="4">
    <source>
        <dbReference type="Proteomes" id="UP000310066"/>
    </source>
</evidence>
<organism evidence="3 4">
    <name type="scientific">Friedmanniomyces endolithicus</name>
    <dbReference type="NCBI Taxonomy" id="329885"/>
    <lineage>
        <taxon>Eukaryota</taxon>
        <taxon>Fungi</taxon>
        <taxon>Dikarya</taxon>
        <taxon>Ascomycota</taxon>
        <taxon>Pezizomycotina</taxon>
        <taxon>Dothideomycetes</taxon>
        <taxon>Dothideomycetidae</taxon>
        <taxon>Mycosphaerellales</taxon>
        <taxon>Teratosphaeriaceae</taxon>
        <taxon>Friedmanniomyces</taxon>
    </lineage>
</organism>
<evidence type="ECO:0000313" key="3">
    <source>
        <dbReference type="EMBL" id="TKA38250.1"/>
    </source>
</evidence>
<evidence type="ECO:0000256" key="2">
    <source>
        <dbReference type="SAM" id="SignalP"/>
    </source>
</evidence>
<feature type="signal peptide" evidence="2">
    <location>
        <begin position="1"/>
        <end position="32"/>
    </location>
</feature>
<keyword evidence="2" id="KW-0732">Signal</keyword>
<feature type="chain" id="PRO_5020725587" evidence="2">
    <location>
        <begin position="33"/>
        <end position="465"/>
    </location>
</feature>
<protein>
    <submittedName>
        <fullName evidence="3">Uncharacterized protein</fullName>
    </submittedName>
</protein>
<dbReference type="Proteomes" id="UP000310066">
    <property type="component" value="Unassembled WGS sequence"/>
</dbReference>
<accession>A0A4U0UQU5</accession>
<dbReference type="OrthoDB" id="4142625at2759"/>
<proteinExistence type="predicted"/>
<reference evidence="3 4" key="1">
    <citation type="submission" date="2017-03" db="EMBL/GenBank/DDBJ databases">
        <title>Genomes of endolithic fungi from Antarctica.</title>
        <authorList>
            <person name="Coleine C."/>
            <person name="Masonjones S."/>
            <person name="Stajich J.E."/>
        </authorList>
    </citation>
    <scope>NUCLEOTIDE SEQUENCE [LARGE SCALE GENOMIC DNA]</scope>
    <source>
        <strain evidence="3 4">CCFEE 5311</strain>
    </source>
</reference>
<feature type="region of interest" description="Disordered" evidence="1">
    <location>
        <begin position="321"/>
        <end position="343"/>
    </location>
</feature>
<name>A0A4U0UQU5_9PEZI</name>
<dbReference type="EMBL" id="NAJP01000046">
    <property type="protein sequence ID" value="TKA38250.1"/>
    <property type="molecule type" value="Genomic_DNA"/>
</dbReference>
<gene>
    <name evidence="3" type="ORF">B0A54_09190</name>
</gene>
<comment type="caution">
    <text evidence="3">The sequence shown here is derived from an EMBL/GenBank/DDBJ whole genome shotgun (WGS) entry which is preliminary data.</text>
</comment>
<sequence length="465" mass="48558">MLRPTSLAPALATLLATLPALVASQGANVTEAAQFFPQYNSQRVKISYGPFTVASMDVNNGMGDFQAVGIQLPCTDCIITWMQAGLEYTNGTVANANTNLWLHHNVLANMNRTSAVCPGPGSPDLFFASGNERTAMDISVSGTEQAGYYIAPGDTWAVELELMNMLPTNQTGVLTMTYEYIQSPPSSFSHVTALWFDIGGCNGNSDQPVLSTTQPFNYTSPPWVSDMSGKITFIGGHLHDGGTTLSVYRNQTDDCDLNATYGANTAYIGGGMAMESGSAGMSMASSMTMARWDTSMAMSMSMAMPTTSSMDMGSSSMNMASMTTSASPSSSTDTMASTMSMSGSAMPTPTLIDNIHISNISTCLGPQDGVVSPGDVWTITAFYNPSRHDLMLNTNGSAADIMGIAIIYVADRNVTVTAAPNTTNGSATPSASTTSKSGAGSLAAMGSVGMMCLGLGWMVAMGTVL</sequence>
<evidence type="ECO:0000256" key="1">
    <source>
        <dbReference type="SAM" id="MobiDB-lite"/>
    </source>
</evidence>